<evidence type="ECO:0000256" key="2">
    <source>
        <dbReference type="ARBA" id="ARBA00022553"/>
    </source>
</evidence>
<feature type="domain" description="PTS EIIB type-3" evidence="8">
    <location>
        <begin position="1"/>
        <end position="102"/>
    </location>
</feature>
<reference evidence="9 10" key="1">
    <citation type="submission" date="2023-07" db="EMBL/GenBank/DDBJ databases">
        <title>Genomic Encyclopedia of Type Strains, Phase IV (KMG-IV): sequencing the most valuable type-strain genomes for metagenomic binning, comparative biology and taxonomic classification.</title>
        <authorList>
            <person name="Goeker M."/>
        </authorList>
    </citation>
    <scope>NUCLEOTIDE SEQUENCE [LARGE SCALE GENOMIC DNA]</scope>
    <source>
        <strain evidence="9 10">DSM 16784</strain>
    </source>
</reference>
<dbReference type="EMBL" id="JAUSUR010000006">
    <property type="protein sequence ID" value="MDQ0362367.1"/>
    <property type="molecule type" value="Genomic_DNA"/>
</dbReference>
<evidence type="ECO:0000313" key="9">
    <source>
        <dbReference type="EMBL" id="MDQ0362367.1"/>
    </source>
</evidence>
<evidence type="ECO:0000313" key="10">
    <source>
        <dbReference type="Proteomes" id="UP001230220"/>
    </source>
</evidence>
<evidence type="ECO:0000256" key="4">
    <source>
        <dbReference type="ARBA" id="ARBA00022679"/>
    </source>
</evidence>
<proteinExistence type="predicted"/>
<dbReference type="Proteomes" id="UP001230220">
    <property type="component" value="Unassembled WGS sequence"/>
</dbReference>
<dbReference type="RefSeq" id="WP_307409924.1">
    <property type="nucleotide sequence ID" value="NZ_JAUSUR010000006.1"/>
</dbReference>
<gene>
    <name evidence="9" type="ORF">J2S15_003121</name>
</gene>
<name>A0ABU0E633_9FIRM</name>
<dbReference type="InterPro" id="IPR003501">
    <property type="entry name" value="PTS_EIIB_2/3"/>
</dbReference>
<dbReference type="CDD" id="cd05564">
    <property type="entry name" value="PTS_IIB_chitobiose_lichenan"/>
    <property type="match status" value="1"/>
</dbReference>
<feature type="modified residue" description="Phosphocysteine; by EIIA" evidence="7">
    <location>
        <position position="7"/>
    </location>
</feature>
<dbReference type="InterPro" id="IPR051819">
    <property type="entry name" value="PTS_sugar-specific_EIIB"/>
</dbReference>
<dbReference type="PROSITE" id="PS51100">
    <property type="entry name" value="PTS_EIIB_TYPE_3"/>
    <property type="match status" value="1"/>
</dbReference>
<evidence type="ECO:0000256" key="6">
    <source>
        <dbReference type="ARBA" id="ARBA00022777"/>
    </source>
</evidence>
<dbReference type="InterPro" id="IPR036095">
    <property type="entry name" value="PTS_EIIB-like_sf"/>
</dbReference>
<comment type="caution">
    <text evidence="9">The sequence shown here is derived from an EMBL/GenBank/DDBJ whole genome shotgun (WGS) entry which is preliminary data.</text>
</comment>
<dbReference type="PANTHER" id="PTHR34581:SF2">
    <property type="entry name" value="PTS SYSTEM N,N'-DIACETYLCHITOBIOSE-SPECIFIC EIIB COMPONENT"/>
    <property type="match status" value="1"/>
</dbReference>
<dbReference type="Gene3D" id="3.40.50.2300">
    <property type="match status" value="1"/>
</dbReference>
<dbReference type="Pfam" id="PF02302">
    <property type="entry name" value="PTS_IIB"/>
    <property type="match status" value="1"/>
</dbReference>
<keyword evidence="3" id="KW-0762">Sugar transport</keyword>
<evidence type="ECO:0000259" key="8">
    <source>
        <dbReference type="PROSITE" id="PS51100"/>
    </source>
</evidence>
<keyword evidence="4" id="KW-0808">Transferase</keyword>
<keyword evidence="10" id="KW-1185">Reference proteome</keyword>
<organism evidence="9 10">
    <name type="scientific">Breznakia pachnodae</name>
    <dbReference type="NCBI Taxonomy" id="265178"/>
    <lineage>
        <taxon>Bacteria</taxon>
        <taxon>Bacillati</taxon>
        <taxon>Bacillota</taxon>
        <taxon>Erysipelotrichia</taxon>
        <taxon>Erysipelotrichales</taxon>
        <taxon>Erysipelotrichaceae</taxon>
        <taxon>Breznakia</taxon>
    </lineage>
</organism>
<evidence type="ECO:0000256" key="5">
    <source>
        <dbReference type="ARBA" id="ARBA00022683"/>
    </source>
</evidence>
<dbReference type="SUPFAM" id="SSF52794">
    <property type="entry name" value="PTS system IIB component-like"/>
    <property type="match status" value="1"/>
</dbReference>
<keyword evidence="2" id="KW-0597">Phosphoprotein</keyword>
<evidence type="ECO:0000256" key="1">
    <source>
        <dbReference type="ARBA" id="ARBA00022448"/>
    </source>
</evidence>
<keyword evidence="5" id="KW-0598">Phosphotransferase system</keyword>
<sequence length="102" mass="10965">MNILLCCDGGFSTSIVVAKMQEEAKKQGKDYEIWAINIGSIKDHIQKADVVLLGPHMAHKTSYAKDAADPLGVPVGIINGTDYSFGYGANVIKQAEDLVKAK</sequence>
<keyword evidence="6" id="KW-0418">Kinase</keyword>
<evidence type="ECO:0000256" key="3">
    <source>
        <dbReference type="ARBA" id="ARBA00022597"/>
    </source>
</evidence>
<protein>
    <submittedName>
        <fullName evidence="9">PTS system cellobiose-specific IIB component</fullName>
    </submittedName>
</protein>
<evidence type="ECO:0000256" key="7">
    <source>
        <dbReference type="PROSITE-ProRule" id="PRU00423"/>
    </source>
</evidence>
<dbReference type="PANTHER" id="PTHR34581">
    <property type="entry name" value="PTS SYSTEM N,N'-DIACETYLCHITOBIOSE-SPECIFIC EIIB COMPONENT"/>
    <property type="match status" value="1"/>
</dbReference>
<keyword evidence="1" id="KW-0813">Transport</keyword>
<accession>A0ABU0E633</accession>
<dbReference type="InterPro" id="IPR013012">
    <property type="entry name" value="PTS_EIIB_3"/>
</dbReference>